<evidence type="ECO:0000259" key="1">
    <source>
        <dbReference type="Pfam" id="PF00582"/>
    </source>
</evidence>
<dbReference type="CDD" id="cd00293">
    <property type="entry name" value="USP-like"/>
    <property type="match status" value="1"/>
</dbReference>
<accession>A0A1G7M5H4</accession>
<dbReference type="Pfam" id="PF00582">
    <property type="entry name" value="Usp"/>
    <property type="match status" value="1"/>
</dbReference>
<dbReference type="Proteomes" id="UP000198748">
    <property type="component" value="Unassembled WGS sequence"/>
</dbReference>
<dbReference type="InterPro" id="IPR006016">
    <property type="entry name" value="UspA"/>
</dbReference>
<evidence type="ECO:0000313" key="3">
    <source>
        <dbReference type="Proteomes" id="UP000198748"/>
    </source>
</evidence>
<sequence>MGSHAERIVRVSPVPVLSIQQRRHFAGSAEILVPVDIYANPAELRFCLSRFSHLLDSRFHLLYIDTNAPGLARASAQQLEEYAHILALSHCATSIIIAEDITEAILKFAAQIGADMIAMGTLGNPDPSYMFRPSITADVVNHARIPVLTCPLRQALIQH</sequence>
<dbReference type="SUPFAM" id="SSF52402">
    <property type="entry name" value="Adenine nucleotide alpha hydrolases-like"/>
    <property type="match status" value="1"/>
</dbReference>
<keyword evidence="3" id="KW-1185">Reference proteome</keyword>
<name>A0A1G7M5H4_9BACT</name>
<dbReference type="STRING" id="659014.SAMN04487996_111167"/>
<reference evidence="3" key="1">
    <citation type="submission" date="2016-10" db="EMBL/GenBank/DDBJ databases">
        <authorList>
            <person name="Varghese N."/>
            <person name="Submissions S."/>
        </authorList>
    </citation>
    <scope>NUCLEOTIDE SEQUENCE [LARGE SCALE GENOMIC DNA]</scope>
    <source>
        <strain evidence="3">DSM 25329</strain>
    </source>
</reference>
<dbReference type="EMBL" id="FNAN01000011">
    <property type="protein sequence ID" value="SDF56973.1"/>
    <property type="molecule type" value="Genomic_DNA"/>
</dbReference>
<feature type="domain" description="UspA" evidence="1">
    <location>
        <begin position="87"/>
        <end position="150"/>
    </location>
</feature>
<protein>
    <submittedName>
        <fullName evidence="2">Universal stress protein family protein</fullName>
    </submittedName>
</protein>
<evidence type="ECO:0000313" key="2">
    <source>
        <dbReference type="EMBL" id="SDF56973.1"/>
    </source>
</evidence>
<organism evidence="2 3">
    <name type="scientific">Dyadobacter soli</name>
    <dbReference type="NCBI Taxonomy" id="659014"/>
    <lineage>
        <taxon>Bacteria</taxon>
        <taxon>Pseudomonadati</taxon>
        <taxon>Bacteroidota</taxon>
        <taxon>Cytophagia</taxon>
        <taxon>Cytophagales</taxon>
        <taxon>Spirosomataceae</taxon>
        <taxon>Dyadobacter</taxon>
    </lineage>
</organism>
<gene>
    <name evidence="2" type="ORF">SAMN04487996_111167</name>
</gene>
<proteinExistence type="predicted"/>
<dbReference type="AlphaFoldDB" id="A0A1G7M5H4"/>
<dbReference type="Gene3D" id="3.40.50.12370">
    <property type="match status" value="1"/>
</dbReference>